<gene>
    <name evidence="3" type="ORF">SAMN04490247_0834</name>
</gene>
<protein>
    <recommendedName>
        <fullName evidence="5">DUF2512 family protein</fullName>
    </recommendedName>
</protein>
<dbReference type="RefSeq" id="WP_093192377.1">
    <property type="nucleotide sequence ID" value="NZ_FNEV01000002.1"/>
</dbReference>
<dbReference type="EMBL" id="FNEV01000002">
    <property type="protein sequence ID" value="SDJ12129.1"/>
    <property type="molecule type" value="Genomic_DNA"/>
</dbReference>
<dbReference type="AlphaFoldDB" id="A0A1G8R599"/>
<feature type="transmembrane region" description="Helical" evidence="2">
    <location>
        <begin position="32"/>
        <end position="52"/>
    </location>
</feature>
<organism evidence="3 4">
    <name type="scientific">Salimicrobium halophilum</name>
    <dbReference type="NCBI Taxonomy" id="86666"/>
    <lineage>
        <taxon>Bacteria</taxon>
        <taxon>Bacillati</taxon>
        <taxon>Bacillota</taxon>
        <taxon>Bacilli</taxon>
        <taxon>Bacillales</taxon>
        <taxon>Bacillaceae</taxon>
        <taxon>Salimicrobium</taxon>
    </lineage>
</organism>
<dbReference type="OrthoDB" id="2111682at2"/>
<feature type="region of interest" description="Disordered" evidence="1">
    <location>
        <begin position="119"/>
        <end position="148"/>
    </location>
</feature>
<dbReference type="InterPro" id="IPR019649">
    <property type="entry name" value="DUF2512"/>
</dbReference>
<evidence type="ECO:0000256" key="1">
    <source>
        <dbReference type="SAM" id="MobiDB-lite"/>
    </source>
</evidence>
<accession>A0A1G8R599</accession>
<keyword evidence="4" id="KW-1185">Reference proteome</keyword>
<reference evidence="4" key="1">
    <citation type="submission" date="2016-10" db="EMBL/GenBank/DDBJ databases">
        <authorList>
            <person name="Varghese N."/>
            <person name="Submissions S."/>
        </authorList>
    </citation>
    <scope>NUCLEOTIDE SEQUENCE [LARGE SCALE GENOMIC DNA]</scope>
    <source>
        <strain evidence="4">DSM 4771</strain>
    </source>
</reference>
<keyword evidence="2" id="KW-0472">Membrane</keyword>
<keyword evidence="2" id="KW-0812">Transmembrane</keyword>
<dbReference type="Proteomes" id="UP000199225">
    <property type="component" value="Unassembled WGS sequence"/>
</dbReference>
<proteinExistence type="predicted"/>
<evidence type="ECO:0008006" key="5">
    <source>
        <dbReference type="Google" id="ProtNLM"/>
    </source>
</evidence>
<feature type="transmembrane region" description="Helical" evidence="2">
    <location>
        <begin position="59"/>
        <end position="79"/>
    </location>
</feature>
<sequence>MTHFRLFATKFLITFGILLVILGMGFDVSFGNVFLISLVLAGIGYLGDALLLPSTNNSIATGGDFVLTFAVVYFMSDALTIGDGVFAASLISALSLTIFEYFFHQSVARSIENEKKEMREVNPSADLRTEASKEIFPYDQENQENDER</sequence>
<evidence type="ECO:0000313" key="4">
    <source>
        <dbReference type="Proteomes" id="UP000199225"/>
    </source>
</evidence>
<keyword evidence="2" id="KW-1133">Transmembrane helix</keyword>
<dbReference type="Pfam" id="PF10710">
    <property type="entry name" value="DUF2512"/>
    <property type="match status" value="1"/>
</dbReference>
<evidence type="ECO:0000313" key="3">
    <source>
        <dbReference type="EMBL" id="SDJ12129.1"/>
    </source>
</evidence>
<dbReference type="STRING" id="86666.SAMN04490247_0834"/>
<feature type="transmembrane region" description="Helical" evidence="2">
    <location>
        <begin position="7"/>
        <end position="26"/>
    </location>
</feature>
<feature type="transmembrane region" description="Helical" evidence="2">
    <location>
        <begin position="85"/>
        <end position="103"/>
    </location>
</feature>
<name>A0A1G8R599_9BACI</name>
<evidence type="ECO:0000256" key="2">
    <source>
        <dbReference type="SAM" id="Phobius"/>
    </source>
</evidence>